<dbReference type="eggNOG" id="KOG0963">
    <property type="taxonomic scope" value="Eukaryota"/>
</dbReference>
<keyword evidence="6 11" id="KW-1133">Transmembrane helix</keyword>
<dbReference type="PANTHER" id="PTHR14043">
    <property type="entry name" value="CCAAT DISPLACEMENT PROTEIN-RELATED"/>
    <property type="match status" value="1"/>
</dbReference>
<dbReference type="Pfam" id="PF25398">
    <property type="entry name" value="CUX1_N"/>
    <property type="match status" value="1"/>
</dbReference>
<keyword evidence="9 11" id="KW-0472">Membrane</keyword>
<dbReference type="OMA" id="WQQEGFN"/>
<evidence type="ECO:0000256" key="2">
    <source>
        <dbReference type="ARBA" id="ARBA00006415"/>
    </source>
</evidence>
<organism evidence="15">
    <name type="scientific">Vanderwaltozyma polyspora (strain ATCC 22028 / DSM 70294 / BCRC 21397 / CBS 2163 / NBRC 10782 / NRRL Y-8283 / UCD 57-17)</name>
    <name type="common">Kluyveromyces polysporus</name>
    <dbReference type="NCBI Taxonomy" id="436907"/>
    <lineage>
        <taxon>Eukaryota</taxon>
        <taxon>Fungi</taxon>
        <taxon>Dikarya</taxon>
        <taxon>Ascomycota</taxon>
        <taxon>Saccharomycotina</taxon>
        <taxon>Saccharomycetes</taxon>
        <taxon>Saccharomycetales</taxon>
        <taxon>Saccharomycetaceae</taxon>
        <taxon>Vanderwaltozyma</taxon>
    </lineage>
</organism>
<dbReference type="EMBL" id="DS480383">
    <property type="protein sequence ID" value="EDO18995.1"/>
    <property type="molecule type" value="Genomic_DNA"/>
</dbReference>
<feature type="domain" description="Cux N-terminal" evidence="13">
    <location>
        <begin position="4"/>
        <end position="113"/>
    </location>
</feature>
<evidence type="ECO:0000256" key="5">
    <source>
        <dbReference type="ARBA" id="ARBA00022692"/>
    </source>
</evidence>
<feature type="transmembrane region" description="Helical" evidence="11">
    <location>
        <begin position="620"/>
        <end position="641"/>
    </location>
</feature>
<dbReference type="GO" id="GO:0006891">
    <property type="term" value="P:intra-Golgi vesicle-mediated transport"/>
    <property type="evidence" value="ECO:0007669"/>
    <property type="project" value="InterPro"/>
</dbReference>
<dbReference type="PANTHER" id="PTHR14043:SF2">
    <property type="entry name" value="HOMEOBOX PROTEIN CUT"/>
    <property type="match status" value="1"/>
</dbReference>
<dbReference type="FunCoup" id="A7TFI1">
    <property type="interactions" value="276"/>
</dbReference>
<evidence type="ECO:0000259" key="13">
    <source>
        <dbReference type="Pfam" id="PF25398"/>
    </source>
</evidence>
<evidence type="ECO:0000256" key="7">
    <source>
        <dbReference type="ARBA" id="ARBA00023034"/>
    </source>
</evidence>
<evidence type="ECO:0000259" key="12">
    <source>
        <dbReference type="Pfam" id="PF08172"/>
    </source>
</evidence>
<evidence type="ECO:0000256" key="6">
    <source>
        <dbReference type="ARBA" id="ARBA00022989"/>
    </source>
</evidence>
<accession>A7TFI1</accession>
<dbReference type="STRING" id="436907.A7TFI1"/>
<reference evidence="14 15" key="1">
    <citation type="journal article" date="2007" name="Proc. Natl. Acad. Sci. U.S.A.">
        <title>Independent sorting-out of thousands of duplicated gene pairs in two yeast species descended from a whole-genome duplication.</title>
        <authorList>
            <person name="Scannell D.R."/>
            <person name="Frank A.C."/>
            <person name="Conant G.C."/>
            <person name="Byrne K.P."/>
            <person name="Woolfit M."/>
            <person name="Wolfe K.H."/>
        </authorList>
    </citation>
    <scope>NUCLEOTIDE SEQUENCE [LARGE SCALE GENOMIC DNA]</scope>
    <source>
        <strain evidence="15">ATCC 22028 / DSM 70294 / BCRC 21397 / CBS 2163 / NBRC 10782 / NRRL Y-8283 / UCD 57-17</strain>
    </source>
</reference>
<keyword evidence="8 10" id="KW-0175">Coiled coil</keyword>
<proteinExistence type="inferred from homology"/>
<feature type="coiled-coil region" evidence="10">
    <location>
        <begin position="62"/>
        <end position="89"/>
    </location>
</feature>
<comment type="similarity">
    <text evidence="2">Belongs to the CASP family.</text>
</comment>
<dbReference type="KEGG" id="vpo:Kpol_2002p66"/>
<evidence type="ECO:0000256" key="3">
    <source>
        <dbReference type="ARBA" id="ARBA00018691"/>
    </source>
</evidence>
<keyword evidence="15" id="KW-1185">Reference proteome</keyword>
<comment type="subcellular location">
    <subcellularLocation>
        <location evidence="1">Golgi apparatus membrane</location>
        <topology evidence="1">Single-pass type IV membrane protein</topology>
    </subcellularLocation>
</comment>
<evidence type="ECO:0000256" key="4">
    <source>
        <dbReference type="ARBA" id="ARBA00022448"/>
    </source>
</evidence>
<dbReference type="GO" id="GO:0000139">
    <property type="term" value="C:Golgi membrane"/>
    <property type="evidence" value="ECO:0007669"/>
    <property type="project" value="UniProtKB-SubCell"/>
</dbReference>
<protein>
    <recommendedName>
        <fullName evidence="3">Protein CASP</fullName>
    </recommendedName>
</protein>
<evidence type="ECO:0000313" key="14">
    <source>
        <dbReference type="EMBL" id="EDO18995.1"/>
    </source>
</evidence>
<feature type="coiled-coil region" evidence="10">
    <location>
        <begin position="503"/>
        <end position="544"/>
    </location>
</feature>
<dbReference type="OrthoDB" id="10257567at2759"/>
<keyword evidence="5 11" id="KW-0812">Transmembrane</keyword>
<keyword evidence="4" id="KW-0813">Transport</keyword>
<feature type="coiled-coil region" evidence="10">
    <location>
        <begin position="381"/>
        <end position="446"/>
    </location>
</feature>
<dbReference type="InterPro" id="IPR057476">
    <property type="entry name" value="Cux_N"/>
</dbReference>
<keyword evidence="7" id="KW-0333">Golgi apparatus</keyword>
<feature type="domain" description="CASP C-terminal" evidence="12">
    <location>
        <begin position="411"/>
        <end position="643"/>
    </location>
</feature>
<dbReference type="GeneID" id="5547321"/>
<dbReference type="RefSeq" id="XP_001646853.1">
    <property type="nucleotide sequence ID" value="XM_001646803.1"/>
</dbReference>
<evidence type="ECO:0000256" key="9">
    <source>
        <dbReference type="ARBA" id="ARBA00023136"/>
    </source>
</evidence>
<evidence type="ECO:0000256" key="10">
    <source>
        <dbReference type="SAM" id="Coils"/>
    </source>
</evidence>
<evidence type="ECO:0000313" key="15">
    <source>
        <dbReference type="Proteomes" id="UP000000267"/>
    </source>
</evidence>
<dbReference type="Proteomes" id="UP000000267">
    <property type="component" value="Unassembled WGS sequence"/>
</dbReference>
<name>A7TFI1_VANPO</name>
<feature type="coiled-coil region" evidence="10">
    <location>
        <begin position="235"/>
        <end position="289"/>
    </location>
</feature>
<dbReference type="InParanoid" id="A7TFI1"/>
<dbReference type="InterPro" id="IPR012955">
    <property type="entry name" value="CASP_C"/>
</dbReference>
<dbReference type="Pfam" id="PF08172">
    <property type="entry name" value="CASP_C"/>
    <property type="match status" value="1"/>
</dbReference>
<dbReference type="HOGENOM" id="CLU_016758_0_0_1"/>
<gene>
    <name evidence="14" type="ORF">Kpol_2002p66</name>
</gene>
<dbReference type="AlphaFoldDB" id="A7TFI1"/>
<dbReference type="GO" id="GO:0048211">
    <property type="term" value="P:Golgi vesicle docking"/>
    <property type="evidence" value="ECO:0007669"/>
    <property type="project" value="EnsemblFungi"/>
</dbReference>
<dbReference type="GO" id="GO:0000149">
    <property type="term" value="F:SNARE binding"/>
    <property type="evidence" value="ECO:0007669"/>
    <property type="project" value="EnsemblFungi"/>
</dbReference>
<evidence type="ECO:0000256" key="1">
    <source>
        <dbReference type="ARBA" id="ARBA00004409"/>
    </source>
</evidence>
<evidence type="ECO:0000256" key="8">
    <source>
        <dbReference type="ARBA" id="ARBA00023054"/>
    </source>
</evidence>
<evidence type="ECO:0000256" key="11">
    <source>
        <dbReference type="SAM" id="Phobius"/>
    </source>
</evidence>
<sequence>MDTSVYNHALELWTKADLSGLQKQLDDDVLEVKEKETNSLGSRKILAAETKKFKKLPTDEKLGQVNKIIKQYQQEIDDLTKRSQFCESILINIYAKLSETPDPKPLLQNSIDKFQNIEDSAVLKEKVDDLQDKLAKYADYESLKSRLLDLEQSSAEVLSKRLSAQEKELTSVWEAKQKNWNEKESEITKQLEILKANNKVLETKISKQIDLDEGQDSQDQSTSSDGSKFVNVSESNFLIQELESAQSRVFQLEKRNEELTSSLAKATNSAEKESELLAKEVKISQLESENALLSASVERERASHEKVQTTSDEKYKLSKAELESYKSELETVRRKLNNFSDYNQIKDELTALKKIEFGVEDATSDDELELDQDNLNKNKMENTLISANKKLQSNLAELRAKDVGKTEEIKALKDSISKLNANIADLEKLNAKLEIDLEKVEDIDQKFNDAASMRSGATRQIHNRVGGGGKLSPTSSIVGIPEESELPSLVNNNSILPIVTKQRDRFRTRNMELEKQLRQFNTEKAKLRAELSKLQADNQKLSDRSRFTSSYKGSSSSSEINYADADVEAQISKNFEDSLNPLIDVKKKESEYYKTHRLPITERLFMKFANIVSSSRTSRAIFIFYSLGIHGVLIVLLMYFANSNPYTPSDLINTSNGISSGLEQAGNIDIGSANAVGAGAVAGSGSGAGVAAGMAGKAAGSIAGSNAVGVNAGQAVGRNVVV</sequence>